<accession>A0ACC3AJX3</accession>
<name>A0ACC3AJX3_9EURO</name>
<gene>
    <name evidence="1" type="ORF">H2198_000390</name>
</gene>
<evidence type="ECO:0000313" key="1">
    <source>
        <dbReference type="EMBL" id="KAJ9664172.1"/>
    </source>
</evidence>
<sequence length="245" mass="28614">MPHSVHTTPGSSTPNEPEHIKIPLDQLYWNCNLPQAKWTEECPDFLLGQGQKNIGILSSKQHDYHWLTWPESKQLVESNCINHFQRPPLELRRYLHFMFKLKQQYGSILTFVQQERLHWSSISPSLEAPFTNPSDYRILYNDWPYGIDTDITHLVVWTKFLLEDDPVTGLLTLEHHELVEKFVQKTFCGEGGISRENVIWFKNWKSLKSVHALEHFHVMLYQAPAAFLEMITNNDKSMAEVVGDL</sequence>
<evidence type="ECO:0000313" key="2">
    <source>
        <dbReference type="Proteomes" id="UP001172386"/>
    </source>
</evidence>
<dbReference type="Proteomes" id="UP001172386">
    <property type="component" value="Unassembled WGS sequence"/>
</dbReference>
<comment type="caution">
    <text evidence="1">The sequence shown here is derived from an EMBL/GenBank/DDBJ whole genome shotgun (WGS) entry which is preliminary data.</text>
</comment>
<reference evidence="1" key="1">
    <citation type="submission" date="2022-10" db="EMBL/GenBank/DDBJ databases">
        <title>Culturing micro-colonial fungi from biological soil crusts in the Mojave desert and describing Neophaeococcomyces mojavensis, and introducing the new genera and species Taxawa tesnikishii.</title>
        <authorList>
            <person name="Kurbessoian T."/>
            <person name="Stajich J.E."/>
        </authorList>
    </citation>
    <scope>NUCLEOTIDE SEQUENCE</scope>
    <source>
        <strain evidence="1">JES_112</strain>
    </source>
</reference>
<protein>
    <submittedName>
        <fullName evidence="1">Uncharacterized protein</fullName>
    </submittedName>
</protein>
<dbReference type="EMBL" id="JAPDRQ010000004">
    <property type="protein sequence ID" value="KAJ9664172.1"/>
    <property type="molecule type" value="Genomic_DNA"/>
</dbReference>
<organism evidence="1 2">
    <name type="scientific">Neophaeococcomyces mojaviensis</name>
    <dbReference type="NCBI Taxonomy" id="3383035"/>
    <lineage>
        <taxon>Eukaryota</taxon>
        <taxon>Fungi</taxon>
        <taxon>Dikarya</taxon>
        <taxon>Ascomycota</taxon>
        <taxon>Pezizomycotina</taxon>
        <taxon>Eurotiomycetes</taxon>
        <taxon>Chaetothyriomycetidae</taxon>
        <taxon>Chaetothyriales</taxon>
        <taxon>Chaetothyriales incertae sedis</taxon>
        <taxon>Neophaeococcomyces</taxon>
    </lineage>
</organism>
<proteinExistence type="predicted"/>
<keyword evidence="2" id="KW-1185">Reference proteome</keyword>